<evidence type="ECO:0000313" key="1">
    <source>
        <dbReference type="EMBL" id="CAK9137869.1"/>
    </source>
</evidence>
<sequence length="95" mass="10746">MDQENACMANRELAVATPVEEVKQPEGQTDPTQRPWILAHAQPTSLILSPFPYCASLYRNSFSLFLALKPAFPSPSLNNVGQPIWTMKYRQLNLR</sequence>
<keyword evidence="2" id="KW-1185">Reference proteome</keyword>
<dbReference type="EMBL" id="CAUOFW020000838">
    <property type="protein sequence ID" value="CAK9137869.1"/>
    <property type="molecule type" value="Genomic_DNA"/>
</dbReference>
<evidence type="ECO:0000313" key="2">
    <source>
        <dbReference type="Proteomes" id="UP001642360"/>
    </source>
</evidence>
<dbReference type="Proteomes" id="UP001642360">
    <property type="component" value="Unassembled WGS sequence"/>
</dbReference>
<protein>
    <submittedName>
        <fullName evidence="1">Uncharacterized protein</fullName>
    </submittedName>
</protein>
<reference evidence="1 2" key="1">
    <citation type="submission" date="2024-02" db="EMBL/GenBank/DDBJ databases">
        <authorList>
            <person name="Vignale AGUSTIN F."/>
            <person name="Sosa J E."/>
            <person name="Modenutti C."/>
        </authorList>
    </citation>
    <scope>NUCLEOTIDE SEQUENCE [LARGE SCALE GENOMIC DNA]</scope>
</reference>
<name>A0ABC8QYR3_9AQUA</name>
<organism evidence="1 2">
    <name type="scientific">Ilex paraguariensis</name>
    <name type="common">yerba mate</name>
    <dbReference type="NCBI Taxonomy" id="185542"/>
    <lineage>
        <taxon>Eukaryota</taxon>
        <taxon>Viridiplantae</taxon>
        <taxon>Streptophyta</taxon>
        <taxon>Embryophyta</taxon>
        <taxon>Tracheophyta</taxon>
        <taxon>Spermatophyta</taxon>
        <taxon>Magnoliopsida</taxon>
        <taxon>eudicotyledons</taxon>
        <taxon>Gunneridae</taxon>
        <taxon>Pentapetalae</taxon>
        <taxon>asterids</taxon>
        <taxon>campanulids</taxon>
        <taxon>Aquifoliales</taxon>
        <taxon>Aquifoliaceae</taxon>
        <taxon>Ilex</taxon>
    </lineage>
</organism>
<accession>A0ABC8QYR3</accession>
<gene>
    <name evidence="1" type="ORF">ILEXP_LOCUS4910</name>
</gene>
<proteinExistence type="predicted"/>
<dbReference type="AlphaFoldDB" id="A0ABC8QYR3"/>
<comment type="caution">
    <text evidence="1">The sequence shown here is derived from an EMBL/GenBank/DDBJ whole genome shotgun (WGS) entry which is preliminary data.</text>
</comment>